<reference evidence="13 14" key="1">
    <citation type="journal article" date="2010" name="Stand. Genomic Sci.">
        <title>Complete genome sequence of Haliangium ochraceum type strain (SMP-2).</title>
        <authorList>
            <consortium name="US DOE Joint Genome Institute (JGI-PGF)"/>
            <person name="Ivanova N."/>
            <person name="Daum C."/>
            <person name="Lang E."/>
            <person name="Abt B."/>
            <person name="Kopitz M."/>
            <person name="Saunders E."/>
            <person name="Lapidus A."/>
            <person name="Lucas S."/>
            <person name="Glavina Del Rio T."/>
            <person name="Nolan M."/>
            <person name="Tice H."/>
            <person name="Copeland A."/>
            <person name="Cheng J.F."/>
            <person name="Chen F."/>
            <person name="Bruce D."/>
            <person name="Goodwin L."/>
            <person name="Pitluck S."/>
            <person name="Mavromatis K."/>
            <person name="Pati A."/>
            <person name="Mikhailova N."/>
            <person name="Chen A."/>
            <person name="Palaniappan K."/>
            <person name="Land M."/>
            <person name="Hauser L."/>
            <person name="Chang Y.J."/>
            <person name="Jeffries C.D."/>
            <person name="Detter J.C."/>
            <person name="Brettin T."/>
            <person name="Rohde M."/>
            <person name="Goker M."/>
            <person name="Bristow J."/>
            <person name="Markowitz V."/>
            <person name="Eisen J.A."/>
            <person name="Hugenholtz P."/>
            <person name="Kyrpides N.C."/>
            <person name="Klenk H.P."/>
        </authorList>
    </citation>
    <scope>NUCLEOTIDE SEQUENCE [LARGE SCALE GENOMIC DNA]</scope>
    <source>
        <strain evidence="14">DSM 14365 / CIP 107738 / JCM 11303 / AJ 13395 / SMP-2</strain>
    </source>
</reference>
<feature type="transmembrane region" description="Helical" evidence="11">
    <location>
        <begin position="64"/>
        <end position="82"/>
    </location>
</feature>
<name>D0LT14_HALO1</name>
<evidence type="ECO:0000256" key="4">
    <source>
        <dbReference type="ARBA" id="ARBA00022692"/>
    </source>
</evidence>
<dbReference type="PANTHER" id="PTHR11537:SF254">
    <property type="entry name" value="POTASSIUM VOLTAGE-GATED CHANNEL PROTEIN SHAB"/>
    <property type="match status" value="1"/>
</dbReference>
<evidence type="ECO:0000256" key="1">
    <source>
        <dbReference type="ARBA" id="ARBA00004141"/>
    </source>
</evidence>
<evidence type="ECO:0000256" key="8">
    <source>
        <dbReference type="ARBA" id="ARBA00023065"/>
    </source>
</evidence>
<dbReference type="OrthoDB" id="9799090at2"/>
<dbReference type="InterPro" id="IPR005821">
    <property type="entry name" value="Ion_trans_dom"/>
</dbReference>
<feature type="transmembrane region" description="Helical" evidence="11">
    <location>
        <begin position="94"/>
        <end position="112"/>
    </location>
</feature>
<feature type="domain" description="Ion transport" evidence="12">
    <location>
        <begin position="29"/>
        <end position="240"/>
    </location>
</feature>
<evidence type="ECO:0000256" key="3">
    <source>
        <dbReference type="ARBA" id="ARBA00022538"/>
    </source>
</evidence>
<dbReference type="SUPFAM" id="SSF81324">
    <property type="entry name" value="Voltage-gated potassium channels"/>
    <property type="match status" value="1"/>
</dbReference>
<dbReference type="GO" id="GO:0005249">
    <property type="term" value="F:voltage-gated potassium channel activity"/>
    <property type="evidence" value="ECO:0007669"/>
    <property type="project" value="InterPro"/>
</dbReference>
<dbReference type="Pfam" id="PF00520">
    <property type="entry name" value="Ion_trans"/>
    <property type="match status" value="1"/>
</dbReference>
<dbReference type="PANTHER" id="PTHR11537">
    <property type="entry name" value="VOLTAGE-GATED POTASSIUM CHANNEL"/>
    <property type="match status" value="1"/>
</dbReference>
<keyword evidence="4 11" id="KW-0812">Transmembrane</keyword>
<protein>
    <submittedName>
        <fullName evidence="13">Ion transport protein</fullName>
    </submittedName>
</protein>
<dbReference type="RefSeq" id="WP_012831742.1">
    <property type="nucleotide sequence ID" value="NC_013440.1"/>
</dbReference>
<keyword evidence="8" id="KW-0406">Ion transport</keyword>
<dbReference type="GO" id="GO:0008076">
    <property type="term" value="C:voltage-gated potassium channel complex"/>
    <property type="evidence" value="ECO:0007669"/>
    <property type="project" value="InterPro"/>
</dbReference>
<evidence type="ECO:0000256" key="2">
    <source>
        <dbReference type="ARBA" id="ARBA00022448"/>
    </source>
</evidence>
<dbReference type="Proteomes" id="UP000001880">
    <property type="component" value="Chromosome"/>
</dbReference>
<keyword evidence="6" id="KW-0630">Potassium</keyword>
<keyword evidence="14" id="KW-1185">Reference proteome</keyword>
<evidence type="ECO:0000256" key="9">
    <source>
        <dbReference type="ARBA" id="ARBA00023136"/>
    </source>
</evidence>
<evidence type="ECO:0000256" key="7">
    <source>
        <dbReference type="ARBA" id="ARBA00022989"/>
    </source>
</evidence>
<keyword evidence="2" id="KW-0813">Transport</keyword>
<evidence type="ECO:0000256" key="6">
    <source>
        <dbReference type="ARBA" id="ARBA00022958"/>
    </source>
</evidence>
<dbReference type="GO" id="GO:0001508">
    <property type="term" value="P:action potential"/>
    <property type="evidence" value="ECO:0007669"/>
    <property type="project" value="TreeGrafter"/>
</dbReference>
<accession>D0LT14</accession>
<evidence type="ECO:0000313" key="14">
    <source>
        <dbReference type="Proteomes" id="UP000001880"/>
    </source>
</evidence>
<feature type="transmembrane region" description="Helical" evidence="11">
    <location>
        <begin position="183"/>
        <end position="203"/>
    </location>
</feature>
<organism evidence="13 14">
    <name type="scientific">Haliangium ochraceum (strain DSM 14365 / JCM 11303 / SMP-2)</name>
    <dbReference type="NCBI Taxonomy" id="502025"/>
    <lineage>
        <taxon>Bacteria</taxon>
        <taxon>Pseudomonadati</taxon>
        <taxon>Myxococcota</taxon>
        <taxon>Polyangia</taxon>
        <taxon>Haliangiales</taxon>
        <taxon>Kofleriaceae</taxon>
        <taxon>Haliangium</taxon>
    </lineage>
</organism>
<dbReference type="Gene3D" id="1.10.287.70">
    <property type="match status" value="1"/>
</dbReference>
<feature type="transmembrane region" description="Helical" evidence="11">
    <location>
        <begin position="156"/>
        <end position="177"/>
    </location>
</feature>
<keyword evidence="10" id="KW-0407">Ion channel</keyword>
<feature type="transmembrane region" description="Helical" evidence="11">
    <location>
        <begin position="215"/>
        <end position="237"/>
    </location>
</feature>
<proteinExistence type="predicted"/>
<dbReference type="HOGENOM" id="CLU_011722_1_3_7"/>
<evidence type="ECO:0000313" key="13">
    <source>
        <dbReference type="EMBL" id="ACY19150.1"/>
    </source>
</evidence>
<feature type="transmembrane region" description="Helical" evidence="11">
    <location>
        <begin position="30"/>
        <end position="52"/>
    </location>
</feature>
<evidence type="ECO:0000259" key="12">
    <source>
        <dbReference type="Pfam" id="PF00520"/>
    </source>
</evidence>
<gene>
    <name evidence="13" type="ordered locus">Hoch_6685</name>
</gene>
<keyword evidence="7 11" id="KW-1133">Transmembrane helix</keyword>
<comment type="subcellular location">
    <subcellularLocation>
        <location evidence="1">Membrane</location>
        <topology evidence="1">Multi-pass membrane protein</topology>
    </subcellularLocation>
</comment>
<keyword evidence="3" id="KW-0633">Potassium transport</keyword>
<dbReference type="eggNOG" id="COG2126">
    <property type="taxonomic scope" value="Bacteria"/>
</dbReference>
<dbReference type="PRINTS" id="PR00169">
    <property type="entry name" value="KCHANNEL"/>
</dbReference>
<keyword evidence="5" id="KW-0631">Potassium channel</keyword>
<keyword evidence="9 11" id="KW-0472">Membrane</keyword>
<evidence type="ECO:0000256" key="5">
    <source>
        <dbReference type="ARBA" id="ARBA00022826"/>
    </source>
</evidence>
<dbReference type="KEGG" id="hoh:Hoch_6685"/>
<feature type="transmembrane region" description="Helical" evidence="11">
    <location>
        <begin position="132"/>
        <end position="149"/>
    </location>
</feature>
<sequence length="273" mass="29759">MQIFGPSHAAHWRERLHEVIFEAETRGGKLFDIALLLTILVSVAAVMAESVASIDSRFHTELRIIDLVITGLFTVEFVLRLLCVDRPWRYTRSFFGVVDLLSILPGILSLFLEGTQSLLVVRTLRLLRVFRVLKLGHYVGEAEFLLVALKASRRKITVFLGTVLSLVVILGALMYLIEGADAGFTSIPTSIYWAIVTMTTVGYGDIAPQTVLGQFLASAIMISGYGIIAVPTGIVSVELAAAGRAVSTQVCKGCLAEGHDTDARFCKHCGYAL</sequence>
<dbReference type="STRING" id="502025.Hoch_6685"/>
<dbReference type="InterPro" id="IPR028325">
    <property type="entry name" value="VG_K_chnl"/>
</dbReference>
<evidence type="ECO:0000256" key="10">
    <source>
        <dbReference type="ARBA" id="ARBA00023303"/>
    </source>
</evidence>
<dbReference type="AlphaFoldDB" id="D0LT14"/>
<evidence type="ECO:0000256" key="11">
    <source>
        <dbReference type="SAM" id="Phobius"/>
    </source>
</evidence>
<dbReference type="EMBL" id="CP001804">
    <property type="protein sequence ID" value="ACY19150.1"/>
    <property type="molecule type" value="Genomic_DNA"/>
</dbReference>